<organism evidence="11 12">
    <name type="scientific">Cryoendolithus antarcticus</name>
    <dbReference type="NCBI Taxonomy" id="1507870"/>
    <lineage>
        <taxon>Eukaryota</taxon>
        <taxon>Fungi</taxon>
        <taxon>Dikarya</taxon>
        <taxon>Ascomycota</taxon>
        <taxon>Pezizomycotina</taxon>
        <taxon>Dothideomycetes</taxon>
        <taxon>Dothideomycetidae</taxon>
        <taxon>Cladosporiales</taxon>
        <taxon>Cladosporiaceae</taxon>
        <taxon>Cryoendolithus</taxon>
    </lineage>
</organism>
<comment type="subcellular location">
    <subcellularLocation>
        <location evidence="1">Membrane</location>
        <topology evidence="1">Multi-pass membrane protein</topology>
    </subcellularLocation>
</comment>
<feature type="binding site" evidence="8">
    <location>
        <position position="237"/>
    </location>
    <ligand>
        <name>Zn(2+)</name>
        <dbReference type="ChEBI" id="CHEBI:29105"/>
        <note>catalytic</note>
    </ligand>
</feature>
<dbReference type="GO" id="GO:0046514">
    <property type="term" value="P:ceramide catabolic process"/>
    <property type="evidence" value="ECO:0007669"/>
    <property type="project" value="TreeGrafter"/>
</dbReference>
<dbReference type="InParanoid" id="A0A1V8TM09"/>
<dbReference type="InterPro" id="IPR008901">
    <property type="entry name" value="ACER"/>
</dbReference>
<dbReference type="Pfam" id="PF05875">
    <property type="entry name" value="Ceramidase"/>
    <property type="match status" value="1"/>
</dbReference>
<feature type="transmembrane region" description="Helical" evidence="10">
    <location>
        <begin position="191"/>
        <end position="211"/>
    </location>
</feature>
<reference evidence="12" key="1">
    <citation type="submission" date="2017-03" db="EMBL/GenBank/DDBJ databases">
        <title>Genomes of endolithic fungi from Antarctica.</title>
        <authorList>
            <person name="Coleine C."/>
            <person name="Masonjones S."/>
            <person name="Stajich J.E."/>
        </authorList>
    </citation>
    <scope>NUCLEOTIDE SEQUENCE [LARGE SCALE GENOMIC DNA]</scope>
    <source>
        <strain evidence="12">CCFEE 5527</strain>
    </source>
</reference>
<comment type="similarity">
    <text evidence="2">Belongs to the alkaline ceramidase family.</text>
</comment>
<keyword evidence="4" id="KW-0378">Hydrolase</keyword>
<feature type="binding site" evidence="8">
    <location>
        <position position="241"/>
    </location>
    <ligand>
        <name>Zn(2+)</name>
        <dbReference type="ChEBI" id="CHEBI:29105"/>
        <note>catalytic</note>
    </ligand>
</feature>
<dbReference type="GO" id="GO:0046872">
    <property type="term" value="F:metal ion binding"/>
    <property type="evidence" value="ECO:0007669"/>
    <property type="project" value="UniProtKB-KW"/>
</dbReference>
<keyword evidence="7" id="KW-0479">Metal-binding</keyword>
<dbReference type="GO" id="GO:0016811">
    <property type="term" value="F:hydrolase activity, acting on carbon-nitrogen (but not peptide) bonds, in linear amides"/>
    <property type="evidence" value="ECO:0007669"/>
    <property type="project" value="InterPro"/>
</dbReference>
<dbReference type="GO" id="GO:0046513">
    <property type="term" value="P:ceramide biosynthetic process"/>
    <property type="evidence" value="ECO:0007669"/>
    <property type="project" value="TreeGrafter"/>
</dbReference>
<evidence type="ECO:0000256" key="2">
    <source>
        <dbReference type="ARBA" id="ARBA00009780"/>
    </source>
</evidence>
<feature type="binding site" evidence="7">
    <location>
        <position position="18"/>
    </location>
    <ligand>
        <name>Ca(2+)</name>
        <dbReference type="ChEBI" id="CHEBI:29108"/>
    </ligand>
</feature>
<keyword evidence="8" id="KW-0862">Zinc</keyword>
<dbReference type="Proteomes" id="UP000192596">
    <property type="component" value="Unassembled WGS sequence"/>
</dbReference>
<feature type="transmembrane region" description="Helical" evidence="10">
    <location>
        <begin position="238"/>
        <end position="258"/>
    </location>
</feature>
<feature type="transmembrane region" description="Helical" evidence="10">
    <location>
        <begin position="54"/>
        <end position="74"/>
    </location>
</feature>
<evidence type="ECO:0000256" key="4">
    <source>
        <dbReference type="ARBA" id="ARBA00022801"/>
    </source>
</evidence>
<evidence type="ECO:0000256" key="8">
    <source>
        <dbReference type="PIRSR" id="PIRSR608901-2"/>
    </source>
</evidence>
<sequence length="310" mass="35125">MATGPRSPPPWTGARRQNYYLTPLIAEPINALTNLLFIYLAYRGIANSLRYNHDRIFLITFIGYLVVGSGSFAFHATLKYPMQLVDELSMIYTTCLMTWASFAHKRSGGVQVALGVGMASLAIFITGYYHYLQDPTFHQNAYTLLTITVLTRSIWNMETNLRPYWRGKDGKLSAAQQERVDKRDKAILGKMWLMIVFGVSCFLGAFAIWTLDNEQCGWLRKTRKEIGMPWGFLLEGHAIWHLGTGIGAFHYITWGVWLRRCLDGQQDEYDVDWQHWLSVPECVKRSSVNGSANGHAKGQAKTANGRVKAS</sequence>
<evidence type="ECO:0000256" key="6">
    <source>
        <dbReference type="ARBA" id="ARBA00023136"/>
    </source>
</evidence>
<dbReference type="AlphaFoldDB" id="A0A1V8TM09"/>
<evidence type="ECO:0000256" key="7">
    <source>
        <dbReference type="PIRSR" id="PIRSR608901-1"/>
    </source>
</evidence>
<keyword evidence="12" id="KW-1185">Reference proteome</keyword>
<keyword evidence="5 10" id="KW-1133">Transmembrane helix</keyword>
<feature type="transmembrane region" description="Helical" evidence="10">
    <location>
        <begin position="112"/>
        <end position="131"/>
    </location>
</feature>
<proteinExistence type="inferred from homology"/>
<feature type="binding site" evidence="8">
    <location>
        <position position="75"/>
    </location>
    <ligand>
        <name>Zn(2+)</name>
        <dbReference type="ChEBI" id="CHEBI:29105"/>
        <note>catalytic</note>
    </ligand>
</feature>
<evidence type="ECO:0008006" key="13">
    <source>
        <dbReference type="Google" id="ProtNLM"/>
    </source>
</evidence>
<evidence type="ECO:0000256" key="3">
    <source>
        <dbReference type="ARBA" id="ARBA00022692"/>
    </source>
</evidence>
<feature type="binding site" evidence="7">
    <location>
        <position position="27"/>
    </location>
    <ligand>
        <name>Ca(2+)</name>
        <dbReference type="ChEBI" id="CHEBI:29108"/>
    </ligand>
</feature>
<gene>
    <name evidence="11" type="ORF">B0A48_02986</name>
</gene>
<feature type="transmembrane region" description="Helical" evidence="10">
    <location>
        <begin position="20"/>
        <end position="42"/>
    </location>
</feature>
<comment type="cofactor">
    <cofactor evidence="8">
        <name>Zn(2+)</name>
        <dbReference type="ChEBI" id="CHEBI:29105"/>
    </cofactor>
</comment>
<evidence type="ECO:0000256" key="9">
    <source>
        <dbReference type="SAM" id="MobiDB-lite"/>
    </source>
</evidence>
<dbReference type="STRING" id="1507870.A0A1V8TM09"/>
<dbReference type="FunCoup" id="A0A1V8TM09">
    <property type="interactions" value="965"/>
</dbReference>
<keyword evidence="3 10" id="KW-0812">Transmembrane</keyword>
<dbReference type="OrthoDB" id="187171at2759"/>
<feature type="region of interest" description="Disordered" evidence="9">
    <location>
        <begin position="290"/>
        <end position="310"/>
    </location>
</feature>
<dbReference type="PANTHER" id="PTHR46187:SF3">
    <property type="entry name" value="ALKALINE CERAMIDASE 3"/>
    <property type="match status" value="1"/>
</dbReference>
<dbReference type="GO" id="GO:0005789">
    <property type="term" value="C:endoplasmic reticulum membrane"/>
    <property type="evidence" value="ECO:0007669"/>
    <property type="project" value="TreeGrafter"/>
</dbReference>
<evidence type="ECO:0000313" key="11">
    <source>
        <dbReference type="EMBL" id="OQO12344.1"/>
    </source>
</evidence>
<keyword evidence="7" id="KW-0106">Calcium</keyword>
<evidence type="ECO:0000313" key="12">
    <source>
        <dbReference type="Proteomes" id="UP000192596"/>
    </source>
</evidence>
<comment type="caution">
    <text evidence="11">The sequence shown here is derived from an EMBL/GenBank/DDBJ whole genome shotgun (WGS) entry which is preliminary data.</text>
</comment>
<evidence type="ECO:0000256" key="1">
    <source>
        <dbReference type="ARBA" id="ARBA00004141"/>
    </source>
</evidence>
<dbReference type="PANTHER" id="PTHR46187">
    <property type="entry name" value="ALKALINE CERAMIDASE 3"/>
    <property type="match status" value="1"/>
</dbReference>
<keyword evidence="6 10" id="KW-0472">Membrane</keyword>
<name>A0A1V8TM09_9PEZI</name>
<dbReference type="EMBL" id="NAJO01000005">
    <property type="protein sequence ID" value="OQO12344.1"/>
    <property type="molecule type" value="Genomic_DNA"/>
</dbReference>
<accession>A0A1V8TM09</accession>
<evidence type="ECO:0000256" key="5">
    <source>
        <dbReference type="ARBA" id="ARBA00022989"/>
    </source>
</evidence>
<protein>
    <recommendedName>
        <fullName evidence="13">Alkaline ceramidase 3</fullName>
    </recommendedName>
</protein>
<evidence type="ECO:0000256" key="10">
    <source>
        <dbReference type="SAM" id="Phobius"/>
    </source>
</evidence>